<sequence length="61" mass="6757">MEPQQLLPAHEVARIWGVNRSTVHRRRLAGVITPVAKVPGKTGAYLYDRAEIEHLAKAGVK</sequence>
<proteinExistence type="predicted"/>
<keyword evidence="2" id="KW-1185">Reference proteome</keyword>
<evidence type="ECO:0000313" key="2">
    <source>
        <dbReference type="Proteomes" id="UP000515570"/>
    </source>
</evidence>
<dbReference type="SUPFAM" id="SSF46955">
    <property type="entry name" value="Putative DNA-binding domain"/>
    <property type="match status" value="1"/>
</dbReference>
<dbReference type="AlphaFoldDB" id="A0A7G5FDQ2"/>
<reference evidence="1 2" key="1">
    <citation type="submission" date="2020-07" db="EMBL/GenBank/DDBJ databases">
        <title>non toxigenic Corynebacterium sp. nov from a clinical source.</title>
        <authorList>
            <person name="Bernier A.-M."/>
            <person name="Bernard K."/>
        </authorList>
    </citation>
    <scope>NUCLEOTIDE SEQUENCE [LARGE SCALE GENOMIC DNA]</scope>
    <source>
        <strain evidence="2">NML 93-0612</strain>
    </source>
</reference>
<evidence type="ECO:0000313" key="1">
    <source>
        <dbReference type="EMBL" id="QMV84743.1"/>
    </source>
</evidence>
<dbReference type="EMBL" id="CP059833">
    <property type="protein sequence ID" value="QMV84743.1"/>
    <property type="molecule type" value="Genomic_DNA"/>
</dbReference>
<dbReference type="RefSeq" id="WP_182385550.1">
    <property type="nucleotide sequence ID" value="NZ_CP059833.1"/>
</dbReference>
<organism evidence="1 2">
    <name type="scientific">Corynebacterium hindlerae</name>
    <dbReference type="NCBI Taxonomy" id="699041"/>
    <lineage>
        <taxon>Bacteria</taxon>
        <taxon>Bacillati</taxon>
        <taxon>Actinomycetota</taxon>
        <taxon>Actinomycetes</taxon>
        <taxon>Mycobacteriales</taxon>
        <taxon>Corynebacteriaceae</taxon>
        <taxon>Corynebacterium</taxon>
    </lineage>
</organism>
<evidence type="ECO:0008006" key="3">
    <source>
        <dbReference type="Google" id="ProtNLM"/>
    </source>
</evidence>
<gene>
    <name evidence="1" type="ORF">HW450_10400</name>
</gene>
<dbReference type="Proteomes" id="UP000515570">
    <property type="component" value="Chromosome"/>
</dbReference>
<name>A0A7G5FDQ2_9CORY</name>
<dbReference type="InterPro" id="IPR009061">
    <property type="entry name" value="DNA-bd_dom_put_sf"/>
</dbReference>
<protein>
    <recommendedName>
        <fullName evidence="3">Helix-turn-helix domain-containing protein</fullName>
    </recommendedName>
</protein>
<accession>A0A7G5FDQ2</accession>